<dbReference type="OrthoDB" id="626202at2759"/>
<dbReference type="Pfam" id="PF00646">
    <property type="entry name" value="F-box"/>
    <property type="match status" value="1"/>
</dbReference>
<name>A0A2G5D9R3_AQUCA</name>
<sequence>MSSNNDTITELLSRLPAKSLLRFELVSKSWRNIISDNFFRRLQFQRTKAINTISGFFFQDHFDFNSKVKYLSVSSDSCSTVQHEVMNFLPEKVKLVASSNGLLCCRSSYYQKTCKRTSDVFFYVCNPATKEFVRVQWPRDSDYDQYFGFAFDQDGMENFKLISVKMVDFLCYMFQVYSSKTKEWKKLDARNYKSDYRGYNGVRDSRVVFANGVVYWMTFGDVILAFDVEKEQSSLIILPVHRIHRSQGLCEVCIGESEGRLHFILISEAGLRVWILDCKTKWILKHSIPLPALEKEYPGFVYNEAKSVASMVPSTYVTPFPPWIDPLVYKDGILLVKLRSSFLNDEKNEKFETSTKIYAYNLDTRTMEELCTLDKLGFFLGFLNTIPYSMSLIPLRSA</sequence>
<dbReference type="InterPro" id="IPR055290">
    <property type="entry name" value="At3g26010-like"/>
</dbReference>
<dbReference type="Pfam" id="PF08268">
    <property type="entry name" value="FBA_3"/>
    <property type="match status" value="1"/>
</dbReference>
<dbReference type="EMBL" id="KZ305042">
    <property type="protein sequence ID" value="PIA40244.1"/>
    <property type="molecule type" value="Genomic_DNA"/>
</dbReference>
<dbReference type="SMART" id="SM00256">
    <property type="entry name" value="FBOX"/>
    <property type="match status" value="1"/>
</dbReference>
<evidence type="ECO:0000313" key="2">
    <source>
        <dbReference type="EMBL" id="PIA40244.1"/>
    </source>
</evidence>
<evidence type="ECO:0000313" key="3">
    <source>
        <dbReference type="Proteomes" id="UP000230069"/>
    </source>
</evidence>
<dbReference type="FunCoup" id="A0A2G5D9R3">
    <property type="interactions" value="1300"/>
</dbReference>
<dbReference type="PROSITE" id="PS50181">
    <property type="entry name" value="FBOX"/>
    <property type="match status" value="1"/>
</dbReference>
<accession>A0A2G5D9R3</accession>
<dbReference type="InterPro" id="IPR013187">
    <property type="entry name" value="F-box-assoc_dom_typ3"/>
</dbReference>
<dbReference type="PANTHER" id="PTHR35546:SF21">
    <property type="entry name" value="F-BOX DOMAIN-CONTAINING PROTEIN"/>
    <property type="match status" value="1"/>
</dbReference>
<evidence type="ECO:0000259" key="1">
    <source>
        <dbReference type="PROSITE" id="PS50181"/>
    </source>
</evidence>
<keyword evidence="3" id="KW-1185">Reference proteome</keyword>
<dbReference type="SUPFAM" id="SSF81383">
    <property type="entry name" value="F-box domain"/>
    <property type="match status" value="1"/>
</dbReference>
<dbReference type="AlphaFoldDB" id="A0A2G5D9R3"/>
<organism evidence="2 3">
    <name type="scientific">Aquilegia coerulea</name>
    <name type="common">Rocky mountain columbine</name>
    <dbReference type="NCBI Taxonomy" id="218851"/>
    <lineage>
        <taxon>Eukaryota</taxon>
        <taxon>Viridiplantae</taxon>
        <taxon>Streptophyta</taxon>
        <taxon>Embryophyta</taxon>
        <taxon>Tracheophyta</taxon>
        <taxon>Spermatophyta</taxon>
        <taxon>Magnoliopsida</taxon>
        <taxon>Ranunculales</taxon>
        <taxon>Ranunculaceae</taxon>
        <taxon>Thalictroideae</taxon>
        <taxon>Aquilegia</taxon>
    </lineage>
</organism>
<dbReference type="InterPro" id="IPR036047">
    <property type="entry name" value="F-box-like_dom_sf"/>
</dbReference>
<gene>
    <name evidence="2" type="ORF">AQUCO_02500145v1</name>
</gene>
<feature type="domain" description="F-box" evidence="1">
    <location>
        <begin position="1"/>
        <end position="42"/>
    </location>
</feature>
<dbReference type="Proteomes" id="UP000230069">
    <property type="component" value="Unassembled WGS sequence"/>
</dbReference>
<dbReference type="Gene3D" id="1.20.1280.50">
    <property type="match status" value="1"/>
</dbReference>
<reference evidence="2 3" key="1">
    <citation type="submission" date="2017-09" db="EMBL/GenBank/DDBJ databases">
        <title>WGS assembly of Aquilegia coerulea Goldsmith.</title>
        <authorList>
            <person name="Hodges S."/>
            <person name="Kramer E."/>
            <person name="Nordborg M."/>
            <person name="Tomkins J."/>
            <person name="Borevitz J."/>
            <person name="Derieg N."/>
            <person name="Yan J."/>
            <person name="Mihaltcheva S."/>
            <person name="Hayes R.D."/>
            <person name="Rokhsar D."/>
        </authorList>
    </citation>
    <scope>NUCLEOTIDE SEQUENCE [LARGE SCALE GENOMIC DNA]</scope>
    <source>
        <strain evidence="3">cv. Goldsmith</strain>
    </source>
</reference>
<proteinExistence type="predicted"/>
<dbReference type="PANTHER" id="PTHR35546">
    <property type="entry name" value="F-BOX PROTEIN INTERACTION DOMAIN PROTEIN-RELATED"/>
    <property type="match status" value="1"/>
</dbReference>
<dbReference type="InterPro" id="IPR001810">
    <property type="entry name" value="F-box_dom"/>
</dbReference>
<dbReference type="STRING" id="218851.A0A2G5D9R3"/>
<protein>
    <recommendedName>
        <fullName evidence="1">F-box domain-containing protein</fullName>
    </recommendedName>
</protein>
<dbReference type="InParanoid" id="A0A2G5D9R3"/>